<feature type="compositionally biased region" description="Low complexity" evidence="18">
    <location>
        <begin position="987"/>
        <end position="999"/>
    </location>
</feature>
<dbReference type="InterPro" id="IPR024298">
    <property type="entry name" value="Sec16_Sec23-bd"/>
</dbReference>
<keyword evidence="5" id="KW-0963">Cytoplasm</keyword>
<dbReference type="GO" id="GO:0005198">
    <property type="term" value="F:structural molecule activity"/>
    <property type="evidence" value="ECO:0007669"/>
    <property type="project" value="TreeGrafter"/>
</dbReference>
<dbReference type="GO" id="GO:0007029">
    <property type="term" value="P:endoplasmic reticulum organization"/>
    <property type="evidence" value="ECO:0007669"/>
    <property type="project" value="TreeGrafter"/>
</dbReference>
<evidence type="ECO:0000256" key="16">
    <source>
        <dbReference type="ARBA" id="ARBA00043112"/>
    </source>
</evidence>
<keyword evidence="21" id="KW-1185">Reference proteome</keyword>
<dbReference type="InterPro" id="IPR036322">
    <property type="entry name" value="WD40_repeat_dom_sf"/>
</dbReference>
<dbReference type="FunFam" id="2.130.10.10:FF:000009">
    <property type="entry name" value="Protein transport protein Sec31A isoform A"/>
    <property type="match status" value="1"/>
</dbReference>
<evidence type="ECO:0000313" key="21">
    <source>
        <dbReference type="Proteomes" id="UP000594262"/>
    </source>
</evidence>
<dbReference type="Gene3D" id="2.130.10.10">
    <property type="entry name" value="YVTN repeat-like/Quinoprotein amine dehydrogenase"/>
    <property type="match status" value="1"/>
</dbReference>
<dbReference type="SMART" id="SM00320">
    <property type="entry name" value="WD40"/>
    <property type="match status" value="5"/>
</dbReference>
<reference evidence="20" key="1">
    <citation type="submission" date="2021-01" db="UniProtKB">
        <authorList>
            <consortium name="EnsemblMetazoa"/>
        </authorList>
    </citation>
    <scope>IDENTIFICATION</scope>
</reference>
<keyword evidence="12" id="KW-0968">Cytoplasmic vesicle</keyword>
<dbReference type="GO" id="GO:0030127">
    <property type="term" value="C:COPII vesicle coat"/>
    <property type="evidence" value="ECO:0007669"/>
    <property type="project" value="TreeGrafter"/>
</dbReference>
<keyword evidence="8" id="KW-0256">Endoplasmic reticulum</keyword>
<name>A0A7M6DKQ5_9CNID</name>
<feature type="repeat" description="WD" evidence="17">
    <location>
        <begin position="119"/>
        <end position="155"/>
    </location>
</feature>
<dbReference type="GO" id="GO:0090110">
    <property type="term" value="P:COPII-coated vesicle cargo loading"/>
    <property type="evidence" value="ECO:0007669"/>
    <property type="project" value="TreeGrafter"/>
</dbReference>
<feature type="domain" description="Sec16 Sec23-binding" evidence="19">
    <location>
        <begin position="606"/>
        <end position="804"/>
    </location>
</feature>
<feature type="compositionally biased region" description="Pro residues" evidence="18">
    <location>
        <begin position="1000"/>
        <end position="1009"/>
    </location>
</feature>
<evidence type="ECO:0000256" key="7">
    <source>
        <dbReference type="ARBA" id="ARBA00022737"/>
    </source>
</evidence>
<comment type="similarity">
    <text evidence="3">Belongs to the WD repeat SEC31 family.</text>
</comment>
<comment type="subcellular location">
    <subcellularLocation>
        <location evidence="1">Cytoplasmic vesicle membrane</location>
        <topology evidence="1">Peripheral membrane protein</topology>
        <orientation evidence="1">Cytoplasmic side</orientation>
    </subcellularLocation>
    <subcellularLocation>
        <location evidence="2">Endoplasmic reticulum membrane</location>
        <topology evidence="2">Peripheral membrane protein</topology>
    </subcellularLocation>
</comment>
<feature type="compositionally biased region" description="Polar residues" evidence="18">
    <location>
        <begin position="941"/>
        <end position="955"/>
    </location>
</feature>
<evidence type="ECO:0000256" key="8">
    <source>
        <dbReference type="ARBA" id="ARBA00022824"/>
    </source>
</evidence>
<dbReference type="PROSITE" id="PS00678">
    <property type="entry name" value="WD_REPEATS_1"/>
    <property type="match status" value="1"/>
</dbReference>
<feature type="compositionally biased region" description="Basic and acidic residues" evidence="18">
    <location>
        <begin position="833"/>
        <end position="843"/>
    </location>
</feature>
<dbReference type="PROSITE" id="PS50082">
    <property type="entry name" value="WD_REPEATS_2"/>
    <property type="match status" value="2"/>
</dbReference>
<evidence type="ECO:0000256" key="14">
    <source>
        <dbReference type="ARBA" id="ARBA00039468"/>
    </source>
</evidence>
<evidence type="ECO:0000256" key="2">
    <source>
        <dbReference type="ARBA" id="ARBA00004406"/>
    </source>
</evidence>
<proteinExistence type="inferred from homology"/>
<feature type="region of interest" description="Disordered" evidence="18">
    <location>
        <begin position="830"/>
        <end position="1050"/>
    </location>
</feature>
<organism evidence="20 21">
    <name type="scientific">Clytia hemisphaerica</name>
    <dbReference type="NCBI Taxonomy" id="252671"/>
    <lineage>
        <taxon>Eukaryota</taxon>
        <taxon>Metazoa</taxon>
        <taxon>Cnidaria</taxon>
        <taxon>Hydrozoa</taxon>
        <taxon>Hydroidolina</taxon>
        <taxon>Leptothecata</taxon>
        <taxon>Obeliida</taxon>
        <taxon>Clytiidae</taxon>
        <taxon>Clytia</taxon>
    </lineage>
</organism>
<evidence type="ECO:0000259" key="19">
    <source>
        <dbReference type="Pfam" id="PF12931"/>
    </source>
</evidence>
<sequence length="1262" mass="138574">MKIKEIQRTANVAWSPKQQYPIYLAAGTAAQQLDASFSTSAALDIYHVNLESKEFDMPIVGSLPSQHRFHKLLWSDCGMDNDEHKNGLILGGTDNGELCVISAAAILNNKPEEAHVTTFSDHSGAVTALDINRFQSHIVASGGPDSEIFIWDLKNIGTPLTPGPKTTPPDQISCLAWNKQVQHILASSTQTGRVVVWDLRKSEPIIKVGDQSSMYHYKSIAWHPDVATQILIANEDDRSPVIQMWDLRFAASPMKVMEGHQRGILSLAWCPEDSDLLMSCGKDNKILCWDPNTHPQTGEIVYELPSTAQWTSDVCWCPRNPNVVSTTAFDGHITVSTLMGGSQEVQQQQQRSQISDSFGIQQDAFTPPITQQPQVLRIEPLKKPPKWMRKPCAARFGFGGKLVSFGNVKEPGQPKQVFVSQVVTDTELINRSHELESSLMSGQLEPYCDLKISNAQEKEEKLLWEFIKCNFSAEPRMQFLDLLGFNPQDLAKKISALNAPPESSMNKSEPSGVNPTELAEKIENLQVAGESDGGEKLFGSGAVSPMAGSKTPGSESEGSALFDQIAAGTSTIPDTTEENIEQEMAPEPIEPFSIPTGDDTDGLICQALLAGNFEAAVDVCFNDQRMADGLLLAIAGGPDLFLKTQKRYLALTKSSVSKIVSAVVNRDWKSIVDGALVQNWREALSMLVTYSKAEEFSELCCMLGERLENEANDFNAALICYVCAGDVERMVSCWTRSKTGKDASPLTLQSLIEKVMVLKKSTENNRSLVTDNTHLAEQLCNYAKMLSSQGNLQTAMMYLSTVNNESVSILKDRVFRAHGQLQGFAPECPFQRLDLRPPHDNRLPHQSKTNKYGASGRGAQQPSPNTVAPSYGQQQPNYFHPSPVHNPPNAFSPPNSFAPSQPTNTYDGHTNAPSTNYNQPMMEYGGVAPPPPKPSFERGQPQPTSLPQPGFTPQATPSQPNYNQPPPNMMQPTQPNNTPFYNPSVSQQPTTYQPAAPMQPQQPPMPAPMQPGGFNIMNPSTPPAHEVGPPPPSHQAPRSMRETQKDVSPNMPNPQAPPNMNFFNPTANLPQQPSVMQPGMMQQGMMQPGMMQPGMMQPGMMQPGMTPNNTMPAAPSQPPSNNMVPPGRLPPRQNAPVHKKEELPAKAEIAKGPIPEAHLAIQQTFDAIVERCQGASNNPQHKRKLEDVRRRLEILYDLLRTQKLSPNVINGLHGMVQACQGQDYMAGIQVHTQMISTGNFSEISSFMPGLKTMMQIAKQLRV</sequence>
<dbReference type="GeneID" id="136816463"/>
<dbReference type="InterPro" id="IPR015943">
    <property type="entry name" value="WD40/YVTN_repeat-like_dom_sf"/>
</dbReference>
<dbReference type="PROSITE" id="PS50294">
    <property type="entry name" value="WD_REPEATS_REGION"/>
    <property type="match status" value="2"/>
</dbReference>
<feature type="compositionally biased region" description="Polar residues" evidence="18">
    <location>
        <begin position="844"/>
        <end position="877"/>
    </location>
</feature>
<keyword evidence="11" id="KW-0472">Membrane</keyword>
<evidence type="ECO:0000256" key="17">
    <source>
        <dbReference type="PROSITE-ProRule" id="PRU00221"/>
    </source>
</evidence>
<evidence type="ECO:0000256" key="15">
    <source>
        <dbReference type="ARBA" id="ARBA00041470"/>
    </source>
</evidence>
<evidence type="ECO:0000256" key="10">
    <source>
        <dbReference type="ARBA" id="ARBA00022927"/>
    </source>
</evidence>
<keyword evidence="7" id="KW-0677">Repeat</keyword>
<dbReference type="GO" id="GO:0070971">
    <property type="term" value="C:endoplasmic reticulum exit site"/>
    <property type="evidence" value="ECO:0007669"/>
    <property type="project" value="TreeGrafter"/>
</dbReference>
<dbReference type="InterPro" id="IPR001680">
    <property type="entry name" value="WD40_rpt"/>
</dbReference>
<dbReference type="Gene3D" id="1.25.40.1030">
    <property type="match status" value="1"/>
</dbReference>
<keyword evidence="9" id="KW-0931">ER-Golgi transport</keyword>
<evidence type="ECO:0000313" key="20">
    <source>
        <dbReference type="EnsemblMetazoa" id="CLYHEMP014232.1"/>
    </source>
</evidence>
<dbReference type="Pfam" id="PF12931">
    <property type="entry name" value="TPR_Sec16"/>
    <property type="match status" value="1"/>
</dbReference>
<feature type="repeat" description="WD" evidence="17">
    <location>
        <begin position="257"/>
        <end position="290"/>
    </location>
</feature>
<dbReference type="SUPFAM" id="SSF50978">
    <property type="entry name" value="WD40 repeat-like"/>
    <property type="match status" value="1"/>
</dbReference>
<comment type="function">
    <text evidence="13">Component of the coat protein complex II (COPII) which promotes the formation of transport vesicles from the endoplasmic reticulum (ER). The coat has two main functions, the physical deformation of the endoplasmic reticulum membrane into vesicles and the selection of cargo molecules.</text>
</comment>
<dbReference type="GO" id="GO:0015031">
    <property type="term" value="P:protein transport"/>
    <property type="evidence" value="ECO:0007669"/>
    <property type="project" value="UniProtKB-KW"/>
</dbReference>
<evidence type="ECO:0000256" key="5">
    <source>
        <dbReference type="ARBA" id="ARBA00022490"/>
    </source>
</evidence>
<evidence type="ECO:0000256" key="12">
    <source>
        <dbReference type="ARBA" id="ARBA00023329"/>
    </source>
</evidence>
<dbReference type="OrthoDB" id="542917at2759"/>
<evidence type="ECO:0000256" key="3">
    <source>
        <dbReference type="ARBA" id="ARBA00009358"/>
    </source>
</evidence>
<dbReference type="GO" id="GO:0005789">
    <property type="term" value="C:endoplasmic reticulum membrane"/>
    <property type="evidence" value="ECO:0007669"/>
    <property type="project" value="UniProtKB-SubCell"/>
</dbReference>
<keyword evidence="4" id="KW-0813">Transport</keyword>
<feature type="region of interest" description="Disordered" evidence="18">
    <location>
        <begin position="530"/>
        <end position="557"/>
    </location>
</feature>
<dbReference type="Pfam" id="PF00400">
    <property type="entry name" value="WD40"/>
    <property type="match status" value="2"/>
</dbReference>
<dbReference type="AlphaFoldDB" id="A0A7M6DKQ5"/>
<dbReference type="Proteomes" id="UP000594262">
    <property type="component" value="Unplaced"/>
</dbReference>
<protein>
    <recommendedName>
        <fullName evidence="14">Protein transport protein Sec31A</fullName>
    </recommendedName>
    <alternativeName>
        <fullName evidence="16">SEC31-like protein 1</fullName>
    </alternativeName>
    <alternativeName>
        <fullName evidence="15">SEC31-related protein A</fullName>
    </alternativeName>
</protein>
<keyword evidence="6 17" id="KW-0853">WD repeat</keyword>
<evidence type="ECO:0000256" key="6">
    <source>
        <dbReference type="ARBA" id="ARBA00022574"/>
    </source>
</evidence>
<dbReference type="FunFam" id="1.20.940.10:FF:000001">
    <property type="entry name" value="Protein transport protein Sec31A isoform A"/>
    <property type="match status" value="1"/>
</dbReference>
<dbReference type="PANTHER" id="PTHR13923:SF11">
    <property type="entry name" value="SECRETORY 31, ISOFORM D"/>
    <property type="match status" value="1"/>
</dbReference>
<evidence type="ECO:0000256" key="13">
    <source>
        <dbReference type="ARBA" id="ARBA00025471"/>
    </source>
</evidence>
<dbReference type="InterPro" id="IPR040251">
    <property type="entry name" value="SEC31-like"/>
</dbReference>
<keyword evidence="10" id="KW-0653">Protein transport</keyword>
<dbReference type="EnsemblMetazoa" id="CLYHEMT014232.1">
    <property type="protein sequence ID" value="CLYHEMP014232.1"/>
    <property type="gene ID" value="CLYHEMG014232"/>
</dbReference>
<dbReference type="RefSeq" id="XP_066928891.1">
    <property type="nucleotide sequence ID" value="XM_067072790.1"/>
</dbReference>
<feature type="compositionally biased region" description="Polar residues" evidence="18">
    <location>
        <begin position="901"/>
        <end position="919"/>
    </location>
</feature>
<evidence type="ECO:0000256" key="18">
    <source>
        <dbReference type="SAM" id="MobiDB-lite"/>
    </source>
</evidence>
<evidence type="ECO:0000256" key="1">
    <source>
        <dbReference type="ARBA" id="ARBA00004180"/>
    </source>
</evidence>
<accession>A0A7M6DKQ5</accession>
<dbReference type="Gene3D" id="1.20.940.10">
    <property type="entry name" value="Functional domain of the splicing factor Prp18"/>
    <property type="match status" value="1"/>
</dbReference>
<evidence type="ECO:0000256" key="9">
    <source>
        <dbReference type="ARBA" id="ARBA00022892"/>
    </source>
</evidence>
<feature type="compositionally biased region" description="Low complexity" evidence="18">
    <location>
        <begin position="887"/>
        <end position="900"/>
    </location>
</feature>
<evidence type="ECO:0000256" key="11">
    <source>
        <dbReference type="ARBA" id="ARBA00023136"/>
    </source>
</evidence>
<evidence type="ECO:0000256" key="4">
    <source>
        <dbReference type="ARBA" id="ARBA00022448"/>
    </source>
</evidence>
<dbReference type="PANTHER" id="PTHR13923">
    <property type="entry name" value="SEC31-RELATED PROTEIN"/>
    <property type="match status" value="1"/>
</dbReference>
<dbReference type="InterPro" id="IPR019775">
    <property type="entry name" value="WD40_repeat_CS"/>
</dbReference>
<feature type="compositionally biased region" description="Low complexity" evidence="18">
    <location>
        <begin position="970"/>
        <end position="979"/>
    </location>
</feature>